<protein>
    <submittedName>
        <fullName evidence="16">LIM/homeobox protein Lhx9-like</fullName>
    </submittedName>
</protein>
<evidence type="ECO:0000256" key="2">
    <source>
        <dbReference type="ARBA" id="ARBA00022723"/>
    </source>
</evidence>
<dbReference type="PROSITE" id="PS50071">
    <property type="entry name" value="HOMEOBOX_2"/>
    <property type="match status" value="1"/>
</dbReference>
<keyword evidence="5 10" id="KW-0440">LIM domain</keyword>
<dbReference type="Gene3D" id="2.10.110.10">
    <property type="entry name" value="Cysteine Rich Protein"/>
    <property type="match status" value="2"/>
</dbReference>
<dbReference type="Pfam" id="PF00412">
    <property type="entry name" value="LIM"/>
    <property type="match status" value="2"/>
</dbReference>
<feature type="region of interest" description="Disordered" evidence="12">
    <location>
        <begin position="289"/>
        <end position="335"/>
    </location>
</feature>
<keyword evidence="4 10" id="KW-0862">Zinc</keyword>
<feature type="DNA-binding region" description="Homeobox" evidence="9">
    <location>
        <begin position="234"/>
        <end position="293"/>
    </location>
</feature>
<gene>
    <name evidence="16" type="primary">LOC106465232</name>
</gene>
<evidence type="ECO:0000256" key="8">
    <source>
        <dbReference type="ARBA" id="ARBA00023242"/>
    </source>
</evidence>
<evidence type="ECO:0000256" key="1">
    <source>
        <dbReference type="ARBA" id="ARBA00004123"/>
    </source>
</evidence>
<proteinExistence type="predicted"/>
<dbReference type="PANTHER" id="PTHR24208:SF168">
    <property type="entry name" value="PROTEIN APTEROUS"/>
    <property type="match status" value="1"/>
</dbReference>
<dbReference type="CDD" id="cd00086">
    <property type="entry name" value="homeodomain"/>
    <property type="match status" value="1"/>
</dbReference>
<dbReference type="RefSeq" id="XP_013780892.1">
    <property type="nucleotide sequence ID" value="XM_013925438.2"/>
</dbReference>
<keyword evidence="8 9" id="KW-0539">Nucleus</keyword>
<keyword evidence="15" id="KW-1185">Reference proteome</keyword>
<evidence type="ECO:0000256" key="9">
    <source>
        <dbReference type="PROSITE-ProRule" id="PRU00108"/>
    </source>
</evidence>
<evidence type="ECO:0000259" key="14">
    <source>
        <dbReference type="PROSITE" id="PS50071"/>
    </source>
</evidence>
<organism evidence="15 16">
    <name type="scientific">Limulus polyphemus</name>
    <name type="common">Atlantic horseshoe crab</name>
    <dbReference type="NCBI Taxonomy" id="6850"/>
    <lineage>
        <taxon>Eukaryota</taxon>
        <taxon>Metazoa</taxon>
        <taxon>Ecdysozoa</taxon>
        <taxon>Arthropoda</taxon>
        <taxon>Chelicerata</taxon>
        <taxon>Merostomata</taxon>
        <taxon>Xiphosura</taxon>
        <taxon>Limulidae</taxon>
        <taxon>Limulus</taxon>
    </lineage>
</organism>
<feature type="domain" description="Homeobox" evidence="14">
    <location>
        <begin position="232"/>
        <end position="292"/>
    </location>
</feature>
<dbReference type="SUPFAM" id="SSF46689">
    <property type="entry name" value="Homeodomain-like"/>
    <property type="match status" value="1"/>
</dbReference>
<reference evidence="16" key="1">
    <citation type="submission" date="2025-08" db="UniProtKB">
        <authorList>
            <consortium name="RefSeq"/>
        </authorList>
    </citation>
    <scope>IDENTIFICATION</scope>
    <source>
        <tissue evidence="16">Muscle</tissue>
    </source>
</reference>
<dbReference type="PANTHER" id="PTHR24208">
    <property type="entry name" value="LIM/HOMEOBOX PROTEIN LHX"/>
    <property type="match status" value="1"/>
</dbReference>
<feature type="domain" description="LIM zinc-binding" evidence="13">
    <location>
        <begin position="77"/>
        <end position="139"/>
    </location>
</feature>
<evidence type="ECO:0000256" key="3">
    <source>
        <dbReference type="ARBA" id="ARBA00022737"/>
    </source>
</evidence>
<dbReference type="CDD" id="cd09369">
    <property type="entry name" value="LIM1_Lhx2_Lhx9"/>
    <property type="match status" value="1"/>
</dbReference>
<dbReference type="PROSITE" id="PS00027">
    <property type="entry name" value="HOMEOBOX_1"/>
    <property type="match status" value="1"/>
</dbReference>
<evidence type="ECO:0000256" key="6">
    <source>
        <dbReference type="ARBA" id="ARBA00023125"/>
    </source>
</evidence>
<evidence type="ECO:0000256" key="10">
    <source>
        <dbReference type="PROSITE-ProRule" id="PRU00125"/>
    </source>
</evidence>
<keyword evidence="3" id="KW-0677">Repeat</keyword>
<dbReference type="InterPro" id="IPR001356">
    <property type="entry name" value="HD"/>
</dbReference>
<evidence type="ECO:0000256" key="11">
    <source>
        <dbReference type="RuleBase" id="RU000682"/>
    </source>
</evidence>
<evidence type="ECO:0000259" key="13">
    <source>
        <dbReference type="PROSITE" id="PS50023"/>
    </source>
</evidence>
<dbReference type="Pfam" id="PF00046">
    <property type="entry name" value="Homeodomain"/>
    <property type="match status" value="1"/>
</dbReference>
<dbReference type="InterPro" id="IPR001781">
    <property type="entry name" value="Znf_LIM"/>
</dbReference>
<dbReference type="SMART" id="SM00132">
    <property type="entry name" value="LIM"/>
    <property type="match status" value="2"/>
</dbReference>
<dbReference type="InterPro" id="IPR009057">
    <property type="entry name" value="Homeodomain-like_sf"/>
</dbReference>
<name>A0ABM1BFE5_LIMPO</name>
<evidence type="ECO:0000256" key="12">
    <source>
        <dbReference type="SAM" id="MobiDB-lite"/>
    </source>
</evidence>
<keyword evidence="6 9" id="KW-0238">DNA-binding</keyword>
<feature type="region of interest" description="Disordered" evidence="12">
    <location>
        <begin position="161"/>
        <end position="182"/>
    </location>
</feature>
<feature type="compositionally biased region" description="Polar residues" evidence="12">
    <location>
        <begin position="312"/>
        <end position="325"/>
    </location>
</feature>
<dbReference type="PROSITE" id="PS50023">
    <property type="entry name" value="LIM_DOMAIN_2"/>
    <property type="match status" value="2"/>
</dbReference>
<accession>A0ABM1BFE5</accession>
<keyword evidence="7 9" id="KW-0371">Homeobox</keyword>
<dbReference type="PROSITE" id="PS00478">
    <property type="entry name" value="LIM_DOMAIN_1"/>
    <property type="match status" value="2"/>
</dbReference>
<evidence type="ECO:0000313" key="15">
    <source>
        <dbReference type="Proteomes" id="UP000694941"/>
    </source>
</evidence>
<evidence type="ECO:0000256" key="7">
    <source>
        <dbReference type="ARBA" id="ARBA00023155"/>
    </source>
</evidence>
<feature type="domain" description="LIM zinc-binding" evidence="13">
    <location>
        <begin position="15"/>
        <end position="76"/>
    </location>
</feature>
<dbReference type="SMART" id="SM00389">
    <property type="entry name" value="HOX"/>
    <property type="match status" value="1"/>
</dbReference>
<feature type="compositionally biased region" description="Low complexity" evidence="12">
    <location>
        <begin position="296"/>
        <end position="305"/>
    </location>
</feature>
<dbReference type="CDD" id="cd09377">
    <property type="entry name" value="LIM2_Lhx2_Lhx9"/>
    <property type="match status" value="1"/>
</dbReference>
<dbReference type="Gene3D" id="1.10.10.60">
    <property type="entry name" value="Homeodomain-like"/>
    <property type="match status" value="1"/>
</dbReference>
<dbReference type="Proteomes" id="UP000694941">
    <property type="component" value="Unplaced"/>
</dbReference>
<evidence type="ECO:0000256" key="4">
    <source>
        <dbReference type="ARBA" id="ARBA00022833"/>
    </source>
</evidence>
<dbReference type="SUPFAM" id="SSF57716">
    <property type="entry name" value="Glucocorticoid receptor-like (DNA-binding domain)"/>
    <property type="match status" value="2"/>
</dbReference>
<sequence length="389" mass="43174">MPVISPGKYEPPAPSLCAGCGGKIADRYYLLAVDRQWHVHCLKCCECKLTLDSELTCFSRDGNIYCKDDYYRLFAVKRCARCQQGIFANELVMRARDLVYHVHCFTCAWCNTVLTQGEYFGLKDNLVYCRTHYELIVQGEPYLPPDGGPNGTVGDRSGEHVQHHYSSYPPVGTARKGRPRKRKAADVGIDSMMGQNMGVPLIDPTGCNLNIPTLETGAPNQNMPSLPNGQPQRTKRMRTSFKHHQLRTMKSYFAINQNPDAKDLKQLAQKTGLSKRVLQVWFQNARAKWRRSNLKQHSPQPQQHSPQHRHSISVSSPGATSSFSEPSPPASCSMGVESSLIGVPSHIPVSLSGIEYSPNSSLTPIVSHHAVPSGSSSDSFPLSSFQELF</sequence>
<keyword evidence="2 10" id="KW-0479">Metal-binding</keyword>
<evidence type="ECO:0000256" key="5">
    <source>
        <dbReference type="ARBA" id="ARBA00023038"/>
    </source>
</evidence>
<dbReference type="GeneID" id="106465232"/>
<dbReference type="InterPro" id="IPR050453">
    <property type="entry name" value="LIM_Homeobox_TF"/>
</dbReference>
<comment type="subcellular location">
    <subcellularLocation>
        <location evidence="1 9 11">Nucleus</location>
    </subcellularLocation>
</comment>
<evidence type="ECO:0000313" key="16">
    <source>
        <dbReference type="RefSeq" id="XP_013780892.1"/>
    </source>
</evidence>
<dbReference type="InterPro" id="IPR017970">
    <property type="entry name" value="Homeobox_CS"/>
</dbReference>